<feature type="domain" description="Leucine-rich repeat-containing N-terminal plant-type" evidence="9">
    <location>
        <begin position="64"/>
        <end position="100"/>
    </location>
</feature>
<dbReference type="GO" id="GO:0005886">
    <property type="term" value="C:plasma membrane"/>
    <property type="evidence" value="ECO:0007669"/>
    <property type="project" value="UniProtKB-SubCell"/>
</dbReference>
<keyword evidence="6" id="KW-1133">Transmembrane helix</keyword>
<evidence type="ECO:0000256" key="2">
    <source>
        <dbReference type="ARBA" id="ARBA00022614"/>
    </source>
</evidence>
<evidence type="ECO:0000256" key="3">
    <source>
        <dbReference type="ARBA" id="ARBA00022692"/>
    </source>
</evidence>
<organism evidence="10 11">
    <name type="scientific">Salix viminalis</name>
    <name type="common">Common osier</name>
    <name type="synonym">Basket willow</name>
    <dbReference type="NCBI Taxonomy" id="40686"/>
    <lineage>
        <taxon>Eukaryota</taxon>
        <taxon>Viridiplantae</taxon>
        <taxon>Streptophyta</taxon>
        <taxon>Embryophyta</taxon>
        <taxon>Tracheophyta</taxon>
        <taxon>Spermatophyta</taxon>
        <taxon>Magnoliopsida</taxon>
        <taxon>eudicotyledons</taxon>
        <taxon>Gunneridae</taxon>
        <taxon>Pentapetalae</taxon>
        <taxon>rosids</taxon>
        <taxon>fabids</taxon>
        <taxon>Malpighiales</taxon>
        <taxon>Salicaceae</taxon>
        <taxon>Saliceae</taxon>
        <taxon>Salix</taxon>
    </lineage>
</organism>
<evidence type="ECO:0000256" key="8">
    <source>
        <dbReference type="ARBA" id="ARBA00023180"/>
    </source>
</evidence>
<evidence type="ECO:0000313" key="11">
    <source>
        <dbReference type="Proteomes" id="UP001151529"/>
    </source>
</evidence>
<dbReference type="InterPro" id="IPR013210">
    <property type="entry name" value="LRR_N_plant-typ"/>
</dbReference>
<keyword evidence="10" id="KW-0418">Kinase</keyword>
<dbReference type="Proteomes" id="UP001151529">
    <property type="component" value="Chromosome 1"/>
</dbReference>
<keyword evidence="2" id="KW-0433">Leucine-rich repeat</keyword>
<gene>
    <name evidence="10" type="ORF">OIU85_026528</name>
</gene>
<proteinExistence type="predicted"/>
<dbReference type="PANTHER" id="PTHR48060">
    <property type="entry name" value="DNA DAMAGE-REPAIR/TOLERATION PROTEIN DRT100"/>
    <property type="match status" value="1"/>
</dbReference>
<keyword evidence="10" id="KW-0808">Transferase</keyword>
<dbReference type="Gene3D" id="3.80.10.10">
    <property type="entry name" value="Ribonuclease Inhibitor"/>
    <property type="match status" value="1"/>
</dbReference>
<keyword evidence="11" id="KW-1185">Reference proteome</keyword>
<dbReference type="PANTHER" id="PTHR48060:SF21">
    <property type="entry name" value="L DOMAIN-LIKE PROTEIN"/>
    <property type="match status" value="1"/>
</dbReference>
<reference evidence="10" key="2">
    <citation type="journal article" date="2023" name="Int. J. Mol. Sci.">
        <title>De Novo Assembly and Annotation of 11 Diverse Shrub Willow (Salix) Genomes Reveals Novel Gene Organization in Sex-Linked Regions.</title>
        <authorList>
            <person name="Hyden B."/>
            <person name="Feng K."/>
            <person name="Yates T.B."/>
            <person name="Jawdy S."/>
            <person name="Cereghino C."/>
            <person name="Smart L.B."/>
            <person name="Muchero W."/>
        </authorList>
    </citation>
    <scope>NUCLEOTIDE SEQUENCE [LARGE SCALE GENOMIC DNA]</scope>
    <source>
        <tissue evidence="10">Shoot tip</tissue>
    </source>
</reference>
<sequence length="337" mass="36761">MMVRIMVRKDSFTSLSGLIYPPIIIQRQRNPSSSSSALVMFLSVLLILMLLLLPPCHATTACNQDDHDSLLFLSYHLSSSSPLNWDPSTDCCLWEGVDCDGTADGRVTSLSLPFRDLNGTLAPSLVNLTGLTHLNLSHNRLYGSLPVGFFSSLRSLQVLDLSDNRLDGEIPSLDTNNPIPIKIVDLSSNHFYGELSQSSSFLLTAWNLSRLNVSNNSFAGQIPSSICNISSASMTLLDFSSNDFSGNLAPGFGECSKLEIFRAGFNNLSGMIPDDLYKATSLVHFSLPVNYLTGQISDAVVNLTNLKVLELYSNQLGWQDTPGYRQALQVGTTDASH</sequence>
<reference evidence="10" key="1">
    <citation type="submission" date="2022-11" db="EMBL/GenBank/DDBJ databases">
        <authorList>
            <person name="Hyden B.L."/>
            <person name="Feng K."/>
            <person name="Yates T."/>
            <person name="Jawdy S."/>
            <person name="Smart L.B."/>
            <person name="Muchero W."/>
        </authorList>
    </citation>
    <scope>NUCLEOTIDE SEQUENCE</scope>
    <source>
        <tissue evidence="10">Shoot tip</tissue>
    </source>
</reference>
<dbReference type="InterPro" id="IPR001611">
    <property type="entry name" value="Leu-rich_rpt"/>
</dbReference>
<dbReference type="GO" id="GO:0016301">
    <property type="term" value="F:kinase activity"/>
    <property type="evidence" value="ECO:0007669"/>
    <property type="project" value="UniProtKB-KW"/>
</dbReference>
<dbReference type="FunFam" id="3.80.10.10:FF:000403">
    <property type="entry name" value="Receptor-like protein 2"/>
    <property type="match status" value="1"/>
</dbReference>
<comment type="subcellular location">
    <subcellularLocation>
        <location evidence="1">Cell membrane</location>
        <topology evidence="1">Single-pass type I membrane protein</topology>
    </subcellularLocation>
</comment>
<evidence type="ECO:0000256" key="6">
    <source>
        <dbReference type="ARBA" id="ARBA00022989"/>
    </source>
</evidence>
<dbReference type="InterPro" id="IPR003591">
    <property type="entry name" value="Leu-rich_rpt_typical-subtyp"/>
</dbReference>
<dbReference type="Pfam" id="PF00560">
    <property type="entry name" value="LRR_1"/>
    <property type="match status" value="1"/>
</dbReference>
<keyword evidence="5" id="KW-0677">Repeat</keyword>
<name>A0A9Q0YYX3_SALVM</name>
<accession>A0A9Q0YYX3</accession>
<keyword evidence="10" id="KW-0675">Receptor</keyword>
<dbReference type="Pfam" id="PF08263">
    <property type="entry name" value="LRRNT_2"/>
    <property type="match status" value="1"/>
</dbReference>
<keyword evidence="8" id="KW-0325">Glycoprotein</keyword>
<keyword evidence="7" id="KW-0472">Membrane</keyword>
<keyword evidence="3" id="KW-0812">Transmembrane</keyword>
<dbReference type="OrthoDB" id="1728374at2759"/>
<dbReference type="FunFam" id="3.80.10.10:FF:000041">
    <property type="entry name" value="LRR receptor-like serine/threonine-protein kinase ERECTA"/>
    <property type="match status" value="1"/>
</dbReference>
<keyword evidence="4" id="KW-0732">Signal</keyword>
<dbReference type="InterPro" id="IPR032675">
    <property type="entry name" value="LRR_dom_sf"/>
</dbReference>
<comment type="caution">
    <text evidence="10">The sequence shown here is derived from an EMBL/GenBank/DDBJ whole genome shotgun (WGS) entry which is preliminary data.</text>
</comment>
<protein>
    <submittedName>
        <fullName evidence="10">LEUCINE-RICH REPEAT RECEPTOR-LIKE PROTEIN KINASE FAMILY PROTEIN-RELATED</fullName>
    </submittedName>
</protein>
<evidence type="ECO:0000256" key="7">
    <source>
        <dbReference type="ARBA" id="ARBA00023136"/>
    </source>
</evidence>
<dbReference type="EMBL" id="JAPFFL010000007">
    <property type="protein sequence ID" value="KAJ6715033.1"/>
    <property type="molecule type" value="Genomic_DNA"/>
</dbReference>
<evidence type="ECO:0000256" key="4">
    <source>
        <dbReference type="ARBA" id="ARBA00022729"/>
    </source>
</evidence>
<dbReference type="PROSITE" id="PS51450">
    <property type="entry name" value="LRR"/>
    <property type="match status" value="1"/>
</dbReference>
<dbReference type="PRINTS" id="PR00019">
    <property type="entry name" value="LEURICHRPT"/>
</dbReference>
<dbReference type="AlphaFoldDB" id="A0A9Q0YYX3"/>
<evidence type="ECO:0000256" key="5">
    <source>
        <dbReference type="ARBA" id="ARBA00022737"/>
    </source>
</evidence>
<dbReference type="SMART" id="SM00369">
    <property type="entry name" value="LRR_TYP"/>
    <property type="match status" value="3"/>
</dbReference>
<evidence type="ECO:0000259" key="9">
    <source>
        <dbReference type="Pfam" id="PF08263"/>
    </source>
</evidence>
<dbReference type="Pfam" id="PF13855">
    <property type="entry name" value="LRR_8"/>
    <property type="match status" value="1"/>
</dbReference>
<evidence type="ECO:0000256" key="1">
    <source>
        <dbReference type="ARBA" id="ARBA00004251"/>
    </source>
</evidence>
<evidence type="ECO:0000313" key="10">
    <source>
        <dbReference type="EMBL" id="KAJ6715033.1"/>
    </source>
</evidence>
<dbReference type="InterPro" id="IPR053211">
    <property type="entry name" value="DNA_repair-toleration"/>
</dbReference>
<dbReference type="SUPFAM" id="SSF52058">
    <property type="entry name" value="L domain-like"/>
    <property type="match status" value="1"/>
</dbReference>